<dbReference type="EMBL" id="AP024423">
    <property type="protein sequence ID" value="BCR92364.1"/>
    <property type="molecule type" value="Genomic_DNA"/>
</dbReference>
<dbReference type="GO" id="GO:0006465">
    <property type="term" value="P:signal peptide processing"/>
    <property type="evidence" value="ECO:0007669"/>
    <property type="project" value="UniProtKB-UniRule"/>
</dbReference>
<dbReference type="KEGG" id="ache:ACHE_80264S"/>
<dbReference type="NCBIfam" id="TIGR02228">
    <property type="entry name" value="sigpep_I_arch"/>
    <property type="match status" value="1"/>
</dbReference>
<dbReference type="GO" id="GO:0004252">
    <property type="term" value="F:serine-type endopeptidase activity"/>
    <property type="evidence" value="ECO:0007669"/>
    <property type="project" value="InterPro"/>
</dbReference>
<keyword evidence="8" id="KW-0735">Signal-anchor</keyword>
<keyword evidence="12" id="KW-0645">Protease</keyword>
<keyword evidence="12" id="KW-0378">Hydrolase</keyword>
<dbReference type="InterPro" id="IPR019758">
    <property type="entry name" value="Pept_S26A_signal_pept_1_CS"/>
</dbReference>
<evidence type="ECO:0000256" key="3">
    <source>
        <dbReference type="ARBA" id="ARBA00011035"/>
    </source>
</evidence>
<keyword evidence="15" id="KW-1185">Reference proteome</keyword>
<evidence type="ECO:0000313" key="14">
    <source>
        <dbReference type="EMBL" id="BCR92364.1"/>
    </source>
</evidence>
<comment type="subcellular location">
    <subcellularLocation>
        <location evidence="2">Endoplasmic reticulum membrane</location>
        <topology evidence="2">Single-pass type II membrane protein</topology>
    </subcellularLocation>
</comment>
<dbReference type="GO" id="GO:0005787">
    <property type="term" value="C:signal peptidase complex"/>
    <property type="evidence" value="ECO:0007669"/>
    <property type="project" value="TreeGrafter"/>
</dbReference>
<reference evidence="14" key="1">
    <citation type="submission" date="2021-01" db="EMBL/GenBank/DDBJ databases">
        <authorList>
            <consortium name="Aspergillus chevalieri M1 genome sequencing consortium"/>
            <person name="Kazuki M."/>
            <person name="Futagami T."/>
        </authorList>
    </citation>
    <scope>NUCLEOTIDE SEQUENCE</scope>
    <source>
        <strain evidence="14">M1</strain>
    </source>
</reference>
<dbReference type="GO" id="GO:0009003">
    <property type="term" value="F:signal peptidase activity"/>
    <property type="evidence" value="ECO:0007669"/>
    <property type="project" value="UniProtKB-EC"/>
</dbReference>
<dbReference type="PROSITE" id="PS00761">
    <property type="entry name" value="SPASE_I_3"/>
    <property type="match status" value="1"/>
</dbReference>
<evidence type="ECO:0000256" key="13">
    <source>
        <dbReference type="SAM" id="MobiDB-lite"/>
    </source>
</evidence>
<evidence type="ECO:0000256" key="10">
    <source>
        <dbReference type="ARBA" id="ARBA00023136"/>
    </source>
</evidence>
<evidence type="ECO:0000313" key="15">
    <source>
        <dbReference type="Proteomes" id="UP000637239"/>
    </source>
</evidence>
<keyword evidence="9" id="KW-1133">Transmembrane helix</keyword>
<dbReference type="SUPFAM" id="SSF51306">
    <property type="entry name" value="LexA/Signal peptidase"/>
    <property type="match status" value="1"/>
</dbReference>
<evidence type="ECO:0000256" key="9">
    <source>
        <dbReference type="ARBA" id="ARBA00022989"/>
    </source>
</evidence>
<organism evidence="14 15">
    <name type="scientific">Aspergillus chevalieri</name>
    <name type="common">Eurotium chevalieri</name>
    <dbReference type="NCBI Taxonomy" id="182096"/>
    <lineage>
        <taxon>Eukaryota</taxon>
        <taxon>Fungi</taxon>
        <taxon>Dikarya</taxon>
        <taxon>Ascomycota</taxon>
        <taxon>Pezizomycotina</taxon>
        <taxon>Eurotiomycetes</taxon>
        <taxon>Eurotiomycetidae</taxon>
        <taxon>Eurotiales</taxon>
        <taxon>Aspergillaceae</taxon>
        <taxon>Aspergillus</taxon>
        <taxon>Aspergillus subgen. Aspergillus</taxon>
    </lineage>
</organism>
<dbReference type="RefSeq" id="XP_043140877.1">
    <property type="nucleotide sequence ID" value="XM_043283615.1"/>
</dbReference>
<comment type="catalytic activity">
    <reaction evidence="1 12">
        <text>Cleavage of hydrophobic, N-terminal signal or leader sequences from secreted and periplasmic proteins.</text>
        <dbReference type="EC" id="3.4.21.89"/>
    </reaction>
</comment>
<comment type="similarity">
    <text evidence="3 12">Belongs to the peptidase S26B family.</text>
</comment>
<proteinExistence type="inferred from homology"/>
<dbReference type="Proteomes" id="UP000637239">
    <property type="component" value="Chromosome 8"/>
</dbReference>
<dbReference type="PANTHER" id="PTHR10806:SF6">
    <property type="entry name" value="SIGNAL PEPTIDASE COMPLEX CATALYTIC SUBUNIT SEC11"/>
    <property type="match status" value="1"/>
</dbReference>
<dbReference type="PANTHER" id="PTHR10806">
    <property type="entry name" value="SIGNAL PEPTIDASE COMPLEX CATALYTIC SUBUNIT SEC11"/>
    <property type="match status" value="1"/>
</dbReference>
<dbReference type="PRINTS" id="PR00728">
    <property type="entry name" value="SIGNALPTASE"/>
</dbReference>
<evidence type="ECO:0000256" key="6">
    <source>
        <dbReference type="ARBA" id="ARBA00022692"/>
    </source>
</evidence>
<dbReference type="GeneID" id="66986713"/>
<dbReference type="InterPro" id="IPR001733">
    <property type="entry name" value="Peptidase_S26B"/>
</dbReference>
<keyword evidence="10" id="KW-0472">Membrane</keyword>
<dbReference type="EC" id="3.4.21.89" evidence="4 12"/>
<reference evidence="14" key="2">
    <citation type="submission" date="2021-02" db="EMBL/GenBank/DDBJ databases">
        <title>Aspergillus chevalieri M1 genome sequence.</title>
        <authorList>
            <person name="Kadooka C."/>
            <person name="Mori K."/>
            <person name="Futagami T."/>
        </authorList>
    </citation>
    <scope>NUCLEOTIDE SEQUENCE</scope>
    <source>
        <strain evidence="14">M1</strain>
    </source>
</reference>
<feature type="compositionally biased region" description="Low complexity" evidence="13">
    <location>
        <begin position="18"/>
        <end position="27"/>
    </location>
</feature>
<accession>A0A7R7VY49</accession>
<sequence>MLSTTPLKTPPKMRSGSTAATTTTTTTKPPSHNQTLTPKSILTLLLLITAPYMLWKLLCLITGSSIPVMVVISESMAPAFHRGDIIFLWNRSKLVNVGDIPVVWFKSQPLPMVHRAVQVFREGVVQHILTKGDNNYIDDVGLYPPGRSWVRRDEVVGVVKGYLPSLGWLTIAANEMPWLRGMGVVFACLIGMVSN</sequence>
<feature type="region of interest" description="Disordered" evidence="13">
    <location>
        <begin position="1"/>
        <end position="34"/>
    </location>
</feature>
<evidence type="ECO:0000256" key="4">
    <source>
        <dbReference type="ARBA" id="ARBA00013208"/>
    </source>
</evidence>
<comment type="function">
    <text evidence="11">Catalytic component of the signal peptidase complex (SPC) which catalyzes the cleavage of N-terminal signal sequences from nascent proteins as they are translocated into the lumen of the endoplasmic reticulum. Specifically cleaves N-terminal signal peptides that contain a hydrophobic alpha-helix (h-region) shorter than 18-20 amino acids.</text>
</comment>
<gene>
    <name evidence="14" type="ORF">ACHE_80264S</name>
</gene>
<evidence type="ECO:0000256" key="1">
    <source>
        <dbReference type="ARBA" id="ARBA00000677"/>
    </source>
</evidence>
<comment type="subunit">
    <text evidence="12">Component of the signal peptidase complex.</text>
</comment>
<evidence type="ECO:0000256" key="11">
    <source>
        <dbReference type="ARBA" id="ARBA00045533"/>
    </source>
</evidence>
<keyword evidence="6" id="KW-0812">Transmembrane</keyword>
<evidence type="ECO:0000256" key="7">
    <source>
        <dbReference type="ARBA" id="ARBA00022824"/>
    </source>
</evidence>
<evidence type="ECO:0000256" key="12">
    <source>
        <dbReference type="RuleBase" id="RU362047"/>
    </source>
</evidence>
<dbReference type="InterPro" id="IPR036286">
    <property type="entry name" value="LexA/Signal_pep-like_sf"/>
</dbReference>
<evidence type="ECO:0000256" key="5">
    <source>
        <dbReference type="ARBA" id="ARBA00019685"/>
    </source>
</evidence>
<dbReference type="AlphaFoldDB" id="A0A7R7VY49"/>
<name>A0A7R7VY49_ASPCH</name>
<dbReference type="CDD" id="cd06462">
    <property type="entry name" value="Peptidase_S24_S26"/>
    <property type="match status" value="1"/>
</dbReference>
<keyword evidence="7 12" id="KW-0256">Endoplasmic reticulum</keyword>
<evidence type="ECO:0000256" key="8">
    <source>
        <dbReference type="ARBA" id="ARBA00022968"/>
    </source>
</evidence>
<evidence type="ECO:0000256" key="2">
    <source>
        <dbReference type="ARBA" id="ARBA00004648"/>
    </source>
</evidence>
<protein>
    <recommendedName>
        <fullName evidence="5 12">Signal peptidase complex catalytic subunit SEC11</fullName>
        <ecNumber evidence="4 12">3.4.21.89</ecNumber>
    </recommendedName>
</protein>